<dbReference type="EMBL" id="RBNI01004749">
    <property type="protein sequence ID" value="RUP47262.1"/>
    <property type="molecule type" value="Genomic_DNA"/>
</dbReference>
<evidence type="ECO:0000259" key="2">
    <source>
        <dbReference type="PROSITE" id="PS50181"/>
    </source>
</evidence>
<feature type="domain" description="F-box" evidence="2">
    <location>
        <begin position="74"/>
        <end position="122"/>
    </location>
</feature>
<evidence type="ECO:0000313" key="3">
    <source>
        <dbReference type="EMBL" id="RUP47262.1"/>
    </source>
</evidence>
<dbReference type="AlphaFoldDB" id="A0A433D8W4"/>
<proteinExistence type="predicted"/>
<comment type="caution">
    <text evidence="3">The sequence shown here is derived from an EMBL/GenBank/DDBJ whole genome shotgun (WGS) entry which is preliminary data.</text>
</comment>
<sequence>MPSNRNSPQTQTSLLDEQDLDRQVLASTNSDCSIPQLVVASTKRRKTTQRTPANRVNKGKERAVTTDQEVLGPQASILILPNEVLLSIIEYTNPTAKTLCGLGKTCKRLNNLVSMDLFWRPIVATMYKPYTICLSESALPPSSSFSSTAAPSFSSSFSSSSASSSSLSLLFPLSSVTAISSSSAAPVFFGAAPNTGCRQFLADLAASMFCFRCGDGAETSLHVGLV</sequence>
<name>A0A433D8W4_9FUNG</name>
<organism evidence="3 4">
    <name type="scientific">Jimgerdemannia flammicorona</name>
    <dbReference type="NCBI Taxonomy" id="994334"/>
    <lineage>
        <taxon>Eukaryota</taxon>
        <taxon>Fungi</taxon>
        <taxon>Fungi incertae sedis</taxon>
        <taxon>Mucoromycota</taxon>
        <taxon>Mucoromycotina</taxon>
        <taxon>Endogonomycetes</taxon>
        <taxon>Endogonales</taxon>
        <taxon>Endogonaceae</taxon>
        <taxon>Jimgerdemannia</taxon>
    </lineage>
</organism>
<dbReference type="InterPro" id="IPR001810">
    <property type="entry name" value="F-box_dom"/>
</dbReference>
<dbReference type="OrthoDB" id="68328at2759"/>
<accession>A0A433D8W4</accession>
<protein>
    <recommendedName>
        <fullName evidence="2">F-box domain-containing protein</fullName>
    </recommendedName>
</protein>
<keyword evidence="4" id="KW-1185">Reference proteome</keyword>
<feature type="region of interest" description="Disordered" evidence="1">
    <location>
        <begin position="41"/>
        <end position="62"/>
    </location>
</feature>
<evidence type="ECO:0000256" key="1">
    <source>
        <dbReference type="SAM" id="MobiDB-lite"/>
    </source>
</evidence>
<dbReference type="SUPFAM" id="SSF81383">
    <property type="entry name" value="F-box domain"/>
    <property type="match status" value="1"/>
</dbReference>
<dbReference type="PROSITE" id="PS50181">
    <property type="entry name" value="FBOX"/>
    <property type="match status" value="1"/>
</dbReference>
<dbReference type="Proteomes" id="UP000268093">
    <property type="component" value="Unassembled WGS sequence"/>
</dbReference>
<dbReference type="Pfam" id="PF12937">
    <property type="entry name" value="F-box-like"/>
    <property type="match status" value="1"/>
</dbReference>
<reference evidence="3 4" key="1">
    <citation type="journal article" date="2018" name="New Phytol.">
        <title>Phylogenomics of Endogonaceae and evolution of mycorrhizas within Mucoromycota.</title>
        <authorList>
            <person name="Chang Y."/>
            <person name="Desiro A."/>
            <person name="Na H."/>
            <person name="Sandor L."/>
            <person name="Lipzen A."/>
            <person name="Clum A."/>
            <person name="Barry K."/>
            <person name="Grigoriev I.V."/>
            <person name="Martin F.M."/>
            <person name="Stajich J.E."/>
            <person name="Smith M.E."/>
            <person name="Bonito G."/>
            <person name="Spatafora J.W."/>
        </authorList>
    </citation>
    <scope>NUCLEOTIDE SEQUENCE [LARGE SCALE GENOMIC DNA]</scope>
    <source>
        <strain evidence="3 4">GMNB39</strain>
    </source>
</reference>
<gene>
    <name evidence="3" type="ORF">BC936DRAFT_145930</name>
</gene>
<dbReference type="InterPro" id="IPR036047">
    <property type="entry name" value="F-box-like_dom_sf"/>
</dbReference>
<evidence type="ECO:0000313" key="4">
    <source>
        <dbReference type="Proteomes" id="UP000268093"/>
    </source>
</evidence>
<dbReference type="Gene3D" id="1.20.1280.50">
    <property type="match status" value="1"/>
</dbReference>